<dbReference type="Pfam" id="PF26002">
    <property type="entry name" value="Beta-barrel_AprE"/>
    <property type="match status" value="1"/>
</dbReference>
<feature type="transmembrane region" description="Helical" evidence="9">
    <location>
        <begin position="43"/>
        <end position="64"/>
    </location>
</feature>
<gene>
    <name evidence="14" type="ORF">JF625_15990</name>
</gene>
<keyword evidence="5 9" id="KW-0997">Cell inner membrane</keyword>
<evidence type="ECO:0000259" key="13">
    <source>
        <dbReference type="Pfam" id="PF26002"/>
    </source>
</evidence>
<organism evidence="14 15">
    <name type="scientific">Inquilinus limosus</name>
    <dbReference type="NCBI Taxonomy" id="171674"/>
    <lineage>
        <taxon>Bacteria</taxon>
        <taxon>Pseudomonadati</taxon>
        <taxon>Pseudomonadota</taxon>
        <taxon>Alphaproteobacteria</taxon>
        <taxon>Rhodospirillales</taxon>
        <taxon>Rhodospirillaceae</taxon>
        <taxon>Inquilinus</taxon>
    </lineage>
</organism>
<evidence type="ECO:0000259" key="12">
    <source>
        <dbReference type="Pfam" id="PF25994"/>
    </source>
</evidence>
<comment type="similarity">
    <text evidence="2 9">Belongs to the membrane fusion protein (MFP) (TC 8.A.1) family.</text>
</comment>
<evidence type="ECO:0000256" key="9">
    <source>
        <dbReference type="RuleBase" id="RU365093"/>
    </source>
</evidence>
<dbReference type="Gene3D" id="2.40.30.170">
    <property type="match status" value="1"/>
</dbReference>
<evidence type="ECO:0000256" key="7">
    <source>
        <dbReference type="ARBA" id="ARBA00022989"/>
    </source>
</evidence>
<dbReference type="InterPro" id="IPR050739">
    <property type="entry name" value="MFP"/>
</dbReference>
<dbReference type="PRINTS" id="PR01490">
    <property type="entry name" value="RTXTOXIND"/>
</dbReference>
<reference evidence="14" key="1">
    <citation type="submission" date="2020-06" db="EMBL/GenBank/DDBJ databases">
        <title>Stable isotope informed genome-resolved metagenomics uncovers potential trophic interactions in rhizosphere soil.</title>
        <authorList>
            <person name="Starr E.P."/>
            <person name="Shi S."/>
            <person name="Blazewicz S.J."/>
            <person name="Koch B.J."/>
            <person name="Probst A.J."/>
            <person name="Hungate B.A."/>
            <person name="Pett-Ridge J."/>
            <person name="Firestone M.K."/>
            <person name="Banfield J.F."/>
        </authorList>
    </citation>
    <scope>NUCLEOTIDE SEQUENCE</scope>
    <source>
        <strain evidence="14">YM_69_17</strain>
    </source>
</reference>
<feature type="coiled-coil region" evidence="10">
    <location>
        <begin position="188"/>
        <end position="222"/>
    </location>
</feature>
<keyword evidence="7 9" id="KW-1133">Transmembrane helix</keyword>
<dbReference type="NCBIfam" id="TIGR01843">
    <property type="entry name" value="type_I_hlyD"/>
    <property type="match status" value="1"/>
</dbReference>
<dbReference type="AlphaFoldDB" id="A0A952KE05"/>
<dbReference type="InterPro" id="IPR058781">
    <property type="entry name" value="HH_AprE-like"/>
</dbReference>
<dbReference type="Proteomes" id="UP000700706">
    <property type="component" value="Unassembled WGS sequence"/>
</dbReference>
<evidence type="ECO:0000256" key="11">
    <source>
        <dbReference type="SAM" id="MobiDB-lite"/>
    </source>
</evidence>
<evidence type="ECO:0000256" key="5">
    <source>
        <dbReference type="ARBA" id="ARBA00022519"/>
    </source>
</evidence>
<evidence type="ECO:0000256" key="2">
    <source>
        <dbReference type="ARBA" id="ARBA00009477"/>
    </source>
</evidence>
<sequence>MSLTPQEPGQPLPPAVLSSPRLPVPLDDTAATLKRNAYGLNRLSLIGGVVIGVFVFGFGAWAAVSPLASAAIANGVVSPEGNKRTVQHLEGGIIRELLVKDGTEVKAGDPLLVLDATRDLATYDSVRMQRLADIAALTRLDAEQNGATTLVMPQEVLDEAAKNPGAAALVRAQQEQFTSRRESITGQKSVLQQRVEQSRSDIEGLRAQITSGQTQLELIQQEINGVTPLVAKGLYEKPRLLALQREQARISGVNASNISAIAKAEQAVGESQMRMLALESDFRDKIAEERSNTQKELAQLDEKMRSAGDVVGRTRILAPVDGIVVNLKYHTLGGVIQPGSPILELVPKNDRLVIDVQVQPNDIDSVREGQSALVRFTAYHQRNMPRIDGTVIYVAADSTQDEQTRRSYFLAKVEVDPALLKKVAPQVNLSAGMPAEASIQTGTRTALQYAVDPLVHAFQRSFVED</sequence>
<keyword evidence="8 9" id="KW-0472">Membrane</keyword>
<keyword evidence="6 9" id="KW-0812">Transmembrane</keyword>
<dbReference type="EMBL" id="JAEKLZ010000226">
    <property type="protein sequence ID" value="MBW8726638.1"/>
    <property type="molecule type" value="Genomic_DNA"/>
</dbReference>
<evidence type="ECO:0000313" key="14">
    <source>
        <dbReference type="EMBL" id="MBW8726638.1"/>
    </source>
</evidence>
<keyword evidence="3 9" id="KW-0813">Transport</keyword>
<keyword evidence="4 9" id="KW-1003">Cell membrane</keyword>
<comment type="subcellular location">
    <subcellularLocation>
        <location evidence="1 9">Cell inner membrane</location>
        <topology evidence="1 9">Single-pass membrane protein</topology>
    </subcellularLocation>
</comment>
<dbReference type="InterPro" id="IPR010129">
    <property type="entry name" value="T1SS_HlyD"/>
</dbReference>
<feature type="domain" description="AprE-like long alpha-helical hairpin" evidence="12">
    <location>
        <begin position="121"/>
        <end position="310"/>
    </location>
</feature>
<feature type="domain" description="AprE-like beta-barrel" evidence="13">
    <location>
        <begin position="352"/>
        <end position="442"/>
    </location>
</feature>
<dbReference type="InterPro" id="IPR058982">
    <property type="entry name" value="Beta-barrel_AprE"/>
</dbReference>
<feature type="region of interest" description="Disordered" evidence="11">
    <location>
        <begin position="1"/>
        <end position="21"/>
    </location>
</feature>
<evidence type="ECO:0000256" key="1">
    <source>
        <dbReference type="ARBA" id="ARBA00004377"/>
    </source>
</evidence>
<dbReference type="Gene3D" id="2.40.50.100">
    <property type="match status" value="1"/>
</dbReference>
<proteinExistence type="inferred from homology"/>
<evidence type="ECO:0000256" key="3">
    <source>
        <dbReference type="ARBA" id="ARBA00022448"/>
    </source>
</evidence>
<dbReference type="GO" id="GO:0015031">
    <property type="term" value="P:protein transport"/>
    <property type="evidence" value="ECO:0007669"/>
    <property type="project" value="InterPro"/>
</dbReference>
<keyword evidence="10" id="KW-0175">Coiled coil</keyword>
<dbReference type="PANTHER" id="PTHR30386">
    <property type="entry name" value="MEMBRANE FUSION SUBUNIT OF EMRAB-TOLC MULTIDRUG EFFLUX PUMP"/>
    <property type="match status" value="1"/>
</dbReference>
<name>A0A952KE05_9PROT</name>
<dbReference type="Pfam" id="PF25994">
    <property type="entry name" value="HH_AprE"/>
    <property type="match status" value="1"/>
</dbReference>
<evidence type="ECO:0000313" key="15">
    <source>
        <dbReference type="Proteomes" id="UP000700706"/>
    </source>
</evidence>
<accession>A0A952KE05</accession>
<evidence type="ECO:0000256" key="8">
    <source>
        <dbReference type="ARBA" id="ARBA00023136"/>
    </source>
</evidence>
<dbReference type="PANTHER" id="PTHR30386:SF17">
    <property type="entry name" value="ALKALINE PROTEASE SECRETION PROTEIN APRE"/>
    <property type="match status" value="1"/>
</dbReference>
<comment type="caution">
    <text evidence="14">The sequence shown here is derived from an EMBL/GenBank/DDBJ whole genome shotgun (WGS) entry which is preliminary data.</text>
</comment>
<evidence type="ECO:0000256" key="10">
    <source>
        <dbReference type="SAM" id="Coils"/>
    </source>
</evidence>
<evidence type="ECO:0000256" key="4">
    <source>
        <dbReference type="ARBA" id="ARBA00022475"/>
    </source>
</evidence>
<protein>
    <recommendedName>
        <fullName evidence="9">Membrane fusion protein (MFP) family protein</fullName>
    </recommendedName>
</protein>
<evidence type="ECO:0000256" key="6">
    <source>
        <dbReference type="ARBA" id="ARBA00022692"/>
    </source>
</evidence>
<dbReference type="GO" id="GO:0005886">
    <property type="term" value="C:plasma membrane"/>
    <property type="evidence" value="ECO:0007669"/>
    <property type="project" value="UniProtKB-SubCell"/>
</dbReference>